<organism evidence="4 5">
    <name type="scientific">Aquipuribacter hungaricus</name>
    <dbReference type="NCBI Taxonomy" id="545624"/>
    <lineage>
        <taxon>Bacteria</taxon>
        <taxon>Bacillati</taxon>
        <taxon>Actinomycetota</taxon>
        <taxon>Actinomycetes</taxon>
        <taxon>Micrococcales</taxon>
        <taxon>Intrasporangiaceae</taxon>
        <taxon>Aquipuribacter</taxon>
    </lineage>
</organism>
<dbReference type="RefSeq" id="WP_340291140.1">
    <property type="nucleotide sequence ID" value="NZ_JBBEOI010000031.1"/>
</dbReference>
<feature type="chain" id="PRO_5046005781" evidence="2">
    <location>
        <begin position="28"/>
        <end position="420"/>
    </location>
</feature>
<dbReference type="InterPro" id="IPR011041">
    <property type="entry name" value="Quinoprot_gluc/sorb_DH_b-prop"/>
</dbReference>
<dbReference type="InterPro" id="IPR011042">
    <property type="entry name" value="6-blade_b-propeller_TolB-like"/>
</dbReference>
<evidence type="ECO:0000256" key="2">
    <source>
        <dbReference type="SAM" id="SignalP"/>
    </source>
</evidence>
<dbReference type="Proteomes" id="UP001595685">
    <property type="component" value="Unassembled WGS sequence"/>
</dbReference>
<feature type="region of interest" description="Disordered" evidence="1">
    <location>
        <begin position="34"/>
        <end position="95"/>
    </location>
</feature>
<dbReference type="EMBL" id="JBHRWW010000004">
    <property type="protein sequence ID" value="MFC3688246.1"/>
    <property type="molecule type" value="Genomic_DNA"/>
</dbReference>
<comment type="caution">
    <text evidence="4">The sequence shown here is derived from an EMBL/GenBank/DDBJ whole genome shotgun (WGS) entry which is preliminary data.</text>
</comment>
<reference evidence="5" key="1">
    <citation type="journal article" date="2019" name="Int. J. Syst. Evol. Microbiol.">
        <title>The Global Catalogue of Microorganisms (GCM) 10K type strain sequencing project: providing services to taxonomists for standard genome sequencing and annotation.</title>
        <authorList>
            <consortium name="The Broad Institute Genomics Platform"/>
            <consortium name="The Broad Institute Genome Sequencing Center for Infectious Disease"/>
            <person name="Wu L."/>
            <person name="Ma J."/>
        </authorList>
    </citation>
    <scope>NUCLEOTIDE SEQUENCE [LARGE SCALE GENOMIC DNA]</scope>
    <source>
        <strain evidence="5">NCAIM B.02333</strain>
    </source>
</reference>
<dbReference type="Pfam" id="PF07995">
    <property type="entry name" value="GSDH"/>
    <property type="match status" value="1"/>
</dbReference>
<dbReference type="PANTHER" id="PTHR19328">
    <property type="entry name" value="HEDGEHOG-INTERACTING PROTEIN"/>
    <property type="match status" value="1"/>
</dbReference>
<proteinExistence type="predicted"/>
<evidence type="ECO:0000256" key="1">
    <source>
        <dbReference type="SAM" id="MobiDB-lite"/>
    </source>
</evidence>
<keyword evidence="2" id="KW-0732">Signal</keyword>
<name>A0ABV7WI82_9MICO</name>
<dbReference type="InterPro" id="IPR012938">
    <property type="entry name" value="Glc/Sorbosone_DH"/>
</dbReference>
<gene>
    <name evidence="4" type="ORF">ACFOLH_07815</name>
</gene>
<dbReference type="PROSITE" id="PS51257">
    <property type="entry name" value="PROKAR_LIPOPROTEIN"/>
    <property type="match status" value="1"/>
</dbReference>
<feature type="domain" description="Glucose/Sorbosone dehydrogenase" evidence="3">
    <location>
        <begin position="107"/>
        <end position="401"/>
    </location>
</feature>
<evidence type="ECO:0000313" key="4">
    <source>
        <dbReference type="EMBL" id="MFC3688246.1"/>
    </source>
</evidence>
<accession>A0ABV7WI82</accession>
<dbReference type="SUPFAM" id="SSF50952">
    <property type="entry name" value="Soluble quinoprotein glucose dehydrogenase"/>
    <property type="match status" value="1"/>
</dbReference>
<protein>
    <submittedName>
        <fullName evidence="4">PQQ-dependent sugar dehydrogenase</fullName>
    </submittedName>
</protein>
<dbReference type="PANTHER" id="PTHR19328:SF13">
    <property type="entry name" value="HIPL1 PROTEIN"/>
    <property type="match status" value="1"/>
</dbReference>
<keyword evidence="5" id="KW-1185">Reference proteome</keyword>
<sequence length="420" mass="41889">MRRGGARGQAGAVRPAGAVLLAGVLLAGCAGGEAEAPAPGQGSVAAGASVPSTTDGAPEPTTPTTGASAAPSAAAAAPEPEPTTTARAAASGVPDPAGVTDVVTGLAVPWDLAFLPDGSALVTLRDEARVLRVTADGSVTPLAADGPDGRVAGVVPGGEGGLLGITTDATAGSVFVYLSGADDNRVVRYALDQAAGTLSAPVPVVTGIPRSEVHNGGRLDLGPDGMLYVATGDARDRDAAPDPASLAGKILRVTPDGAPAPGNPDPASPVWSSGHRNVQGLGWSADGTMWAGEFGQDTTDELNVVRPGADHGWPEVEGAGGVPGLTDPVVTWRTDDASPSGIAVTDDAVYLAALRGQRLWRVPVGPGGTVTGEPQVALDGLGRLRHVEVAPDGALWVLTSNTFRGDPREGDDRVVRVPLR</sequence>
<dbReference type="Gene3D" id="2.120.10.30">
    <property type="entry name" value="TolB, C-terminal domain"/>
    <property type="match status" value="1"/>
</dbReference>
<evidence type="ECO:0000313" key="5">
    <source>
        <dbReference type="Proteomes" id="UP001595685"/>
    </source>
</evidence>
<feature type="compositionally biased region" description="Low complexity" evidence="1">
    <location>
        <begin position="57"/>
        <end position="91"/>
    </location>
</feature>
<feature type="signal peptide" evidence="2">
    <location>
        <begin position="1"/>
        <end position="27"/>
    </location>
</feature>
<evidence type="ECO:0000259" key="3">
    <source>
        <dbReference type="Pfam" id="PF07995"/>
    </source>
</evidence>